<comment type="caution">
    <text evidence="2">The sequence shown here is derived from an EMBL/GenBank/DDBJ whole genome shotgun (WGS) entry which is preliminary data.</text>
</comment>
<evidence type="ECO:0000259" key="1">
    <source>
        <dbReference type="SMART" id="SM01321"/>
    </source>
</evidence>
<dbReference type="NCBIfam" id="NF033573">
    <property type="entry name" value="transpos_IS200"/>
    <property type="match status" value="1"/>
</dbReference>
<gene>
    <name evidence="2" type="primary">tnpA</name>
    <name evidence="2" type="ORF">ACFFUR_00060</name>
</gene>
<feature type="domain" description="Transposase IS200-like" evidence="1">
    <location>
        <begin position="4"/>
        <end position="118"/>
    </location>
</feature>
<dbReference type="EMBL" id="JBHMEW010000004">
    <property type="protein sequence ID" value="MFB9210185.1"/>
    <property type="molecule type" value="Genomic_DNA"/>
</dbReference>
<sequence>MNSYRQIYYHLVFGTKNRENSIPEEHCTLLYKYIWGIIKKKGCNLYRINGMQEHIHIFTDLHPSICLADFIKDIKVSSSFWLKNHDNFPKWNGWANGSGSFTCSHKEKDSVISYIKGQKEHHKKVSFIEEYEGLLNEYGIPWIFRMILTPVPGILTPL</sequence>
<dbReference type="Gene3D" id="3.30.70.1290">
    <property type="entry name" value="Transposase IS200-like"/>
    <property type="match status" value="1"/>
</dbReference>
<dbReference type="Pfam" id="PF01797">
    <property type="entry name" value="Y1_Tnp"/>
    <property type="match status" value="1"/>
</dbReference>
<dbReference type="PANTHER" id="PTHR33360">
    <property type="entry name" value="TRANSPOSASE FOR INSERTION SEQUENCE ELEMENT IS200"/>
    <property type="match status" value="1"/>
</dbReference>
<dbReference type="Proteomes" id="UP001589654">
    <property type="component" value="Unassembled WGS sequence"/>
</dbReference>
<dbReference type="InterPro" id="IPR036515">
    <property type="entry name" value="Transposase_17_sf"/>
</dbReference>
<keyword evidence="3" id="KW-1185">Reference proteome</keyword>
<proteinExistence type="predicted"/>
<reference evidence="2 3" key="1">
    <citation type="submission" date="2024-09" db="EMBL/GenBank/DDBJ databases">
        <authorList>
            <person name="Sun Q."/>
            <person name="Mori K."/>
        </authorList>
    </citation>
    <scope>NUCLEOTIDE SEQUENCE [LARGE SCALE GENOMIC DNA]</scope>
    <source>
        <strain evidence="2 3">CECT 7682</strain>
    </source>
</reference>
<dbReference type="RefSeq" id="WP_290246273.1">
    <property type="nucleotide sequence ID" value="NZ_JAUFQT010000001.1"/>
</dbReference>
<dbReference type="SUPFAM" id="SSF143422">
    <property type="entry name" value="Transposase IS200-like"/>
    <property type="match status" value="1"/>
</dbReference>
<dbReference type="InterPro" id="IPR002686">
    <property type="entry name" value="Transposase_17"/>
</dbReference>
<organism evidence="2 3">
    <name type="scientific">Echinicola jeungdonensis</name>
    <dbReference type="NCBI Taxonomy" id="709343"/>
    <lineage>
        <taxon>Bacteria</taxon>
        <taxon>Pseudomonadati</taxon>
        <taxon>Bacteroidota</taxon>
        <taxon>Cytophagia</taxon>
        <taxon>Cytophagales</taxon>
        <taxon>Cyclobacteriaceae</taxon>
        <taxon>Echinicola</taxon>
    </lineage>
</organism>
<dbReference type="SMART" id="SM01321">
    <property type="entry name" value="Y1_Tnp"/>
    <property type="match status" value="1"/>
</dbReference>
<name>A0ABV5J1W7_9BACT</name>
<accession>A0ABV5J1W7</accession>
<dbReference type="PANTHER" id="PTHR33360:SF2">
    <property type="entry name" value="TRANSPOSASE FOR INSERTION SEQUENCE ELEMENT IS200"/>
    <property type="match status" value="1"/>
</dbReference>
<evidence type="ECO:0000313" key="2">
    <source>
        <dbReference type="EMBL" id="MFB9210185.1"/>
    </source>
</evidence>
<protein>
    <submittedName>
        <fullName evidence="2">IS200/IS605 family transposase</fullName>
    </submittedName>
</protein>
<evidence type="ECO:0000313" key="3">
    <source>
        <dbReference type="Proteomes" id="UP001589654"/>
    </source>
</evidence>